<dbReference type="Gene3D" id="3.40.50.720">
    <property type="entry name" value="NAD(P)-binding Rossmann-like Domain"/>
    <property type="match status" value="1"/>
</dbReference>
<dbReference type="GO" id="GO:0016616">
    <property type="term" value="F:oxidoreductase activity, acting on the CH-OH group of donors, NAD or NADP as acceptor"/>
    <property type="evidence" value="ECO:0007669"/>
    <property type="project" value="InterPro"/>
</dbReference>
<evidence type="ECO:0000256" key="2">
    <source>
        <dbReference type="ARBA" id="ARBA00022857"/>
    </source>
</evidence>
<reference evidence="6" key="2">
    <citation type="submission" date="2019-02" db="EMBL/GenBank/DDBJ databases">
        <title>Granulicella sibirica sp. nov., a psychrotolerant acidobacterium isolated from an organic soil layer in forested tundra, West Siberia.</title>
        <authorList>
            <person name="Oshkin I.Y."/>
            <person name="Kulichevskaya I.S."/>
            <person name="Rijpstra W.I.C."/>
            <person name="Sinninghe Damste J.S."/>
            <person name="Rakitin A.L."/>
            <person name="Ravin N.V."/>
            <person name="Dedysh S.N."/>
        </authorList>
    </citation>
    <scope>NUCLEOTIDE SEQUENCE [LARGE SCALE GENOMIC DNA]</scope>
    <source>
        <strain evidence="6">AF10</strain>
    </source>
</reference>
<dbReference type="RefSeq" id="WP_128911726.1">
    <property type="nucleotide sequence ID" value="NZ_RDSM01000001.1"/>
</dbReference>
<dbReference type="PANTHER" id="PTHR43490">
    <property type="entry name" value="(+)-NEOMENTHOL DEHYDROGENASE"/>
    <property type="match status" value="1"/>
</dbReference>
<dbReference type="AlphaFoldDB" id="A0A4Q0T4R4"/>
<reference evidence="5 6" key="1">
    <citation type="submission" date="2018-11" db="EMBL/GenBank/DDBJ databases">
        <authorList>
            <person name="Mardanov A.V."/>
            <person name="Ravin N.V."/>
            <person name="Dedysh S.N."/>
        </authorList>
    </citation>
    <scope>NUCLEOTIDE SEQUENCE [LARGE SCALE GENOMIC DNA]</scope>
    <source>
        <strain evidence="5 6">AF10</strain>
    </source>
</reference>
<accession>A0A4Q0T4R4</accession>
<dbReference type="InterPro" id="IPR036291">
    <property type="entry name" value="NAD(P)-bd_dom_sf"/>
</dbReference>
<dbReference type="SUPFAM" id="SSF51735">
    <property type="entry name" value="NAD(P)-binding Rossmann-fold domains"/>
    <property type="match status" value="1"/>
</dbReference>
<comment type="similarity">
    <text evidence="1 4">Belongs to the short-chain dehydrogenases/reductases (SDR) family.</text>
</comment>
<evidence type="ECO:0000313" key="6">
    <source>
        <dbReference type="Proteomes" id="UP000289437"/>
    </source>
</evidence>
<dbReference type="EMBL" id="RDSM01000001">
    <property type="protein sequence ID" value="RXH57570.1"/>
    <property type="molecule type" value="Genomic_DNA"/>
</dbReference>
<comment type="caution">
    <text evidence="5">The sequence shown here is derived from an EMBL/GenBank/DDBJ whole genome shotgun (WGS) entry which is preliminary data.</text>
</comment>
<evidence type="ECO:0000313" key="5">
    <source>
        <dbReference type="EMBL" id="RXH57570.1"/>
    </source>
</evidence>
<dbReference type="CDD" id="cd05324">
    <property type="entry name" value="carb_red_PTCR-like_SDR_c"/>
    <property type="match status" value="1"/>
</dbReference>
<gene>
    <name evidence="5" type="ORF">GRAN_0880</name>
</gene>
<dbReference type="OrthoDB" id="5786478at2"/>
<evidence type="ECO:0000256" key="1">
    <source>
        <dbReference type="ARBA" id="ARBA00006484"/>
    </source>
</evidence>
<dbReference type="Proteomes" id="UP000289437">
    <property type="component" value="Unassembled WGS sequence"/>
</dbReference>
<keyword evidence="6" id="KW-1185">Reference proteome</keyword>
<dbReference type="Pfam" id="PF00106">
    <property type="entry name" value="adh_short"/>
    <property type="match status" value="1"/>
</dbReference>
<dbReference type="PROSITE" id="PS00061">
    <property type="entry name" value="ADH_SHORT"/>
    <property type="match status" value="1"/>
</dbReference>
<dbReference type="PANTHER" id="PTHR43490:SF99">
    <property type="entry name" value="SHORT-CHAIN DEHYDROGENASE_REDUCTASE"/>
    <property type="match status" value="1"/>
</dbReference>
<protein>
    <submittedName>
        <fullName evidence="5">3-oxoacyl-[acyl-carrier protein] reductase</fullName>
    </submittedName>
</protein>
<organism evidence="5 6">
    <name type="scientific">Granulicella sibirica</name>
    <dbReference type="NCBI Taxonomy" id="2479048"/>
    <lineage>
        <taxon>Bacteria</taxon>
        <taxon>Pseudomonadati</taxon>
        <taxon>Acidobacteriota</taxon>
        <taxon>Terriglobia</taxon>
        <taxon>Terriglobales</taxon>
        <taxon>Acidobacteriaceae</taxon>
        <taxon>Granulicella</taxon>
    </lineage>
</organism>
<evidence type="ECO:0000256" key="3">
    <source>
        <dbReference type="ARBA" id="ARBA00023002"/>
    </source>
</evidence>
<dbReference type="InterPro" id="IPR020904">
    <property type="entry name" value="Sc_DH/Rdtase_CS"/>
</dbReference>
<name>A0A4Q0T4R4_9BACT</name>
<dbReference type="InterPro" id="IPR045313">
    <property type="entry name" value="CBR1-like"/>
</dbReference>
<dbReference type="InterPro" id="IPR002347">
    <property type="entry name" value="SDR_fam"/>
</dbReference>
<evidence type="ECO:0000256" key="4">
    <source>
        <dbReference type="RuleBase" id="RU000363"/>
    </source>
</evidence>
<proteinExistence type="inferred from homology"/>
<keyword evidence="2" id="KW-0521">NADP</keyword>
<sequence length="244" mass="25578">MPDTTTKVALITGANKGIGFEVARQLGKAGFTVLLGARNLDLGRKAAGILESEGIHAQAIELDIINAGTIEAAAKTISTEFKKLDVLVNNAGIILQGDGLPGAASLDAVETTFKTNFLGPVAVTQAMLPLLREAPAARIVNVSSGLGSISQNNDPNWPYAQVKYLGYNGSKAALNMFTVHLAWELRDTNIKVNSADPGYTATDLNQNRGHQTIEEGAAETVRLALLPPDGPTGSFSDNAGSVPW</sequence>
<dbReference type="PRINTS" id="PR00080">
    <property type="entry name" value="SDRFAMILY"/>
</dbReference>
<keyword evidence="3" id="KW-0560">Oxidoreductase</keyword>
<dbReference type="PRINTS" id="PR00081">
    <property type="entry name" value="GDHRDH"/>
</dbReference>